<proteinExistence type="inferred from homology"/>
<evidence type="ECO:0000313" key="3">
    <source>
        <dbReference type="EMBL" id="PSC71204.1"/>
    </source>
</evidence>
<dbReference type="Gene3D" id="1.20.1260.60">
    <property type="entry name" value="Vacuolar protein sorting-associated protein Ist1"/>
    <property type="match status" value="1"/>
</dbReference>
<comment type="similarity">
    <text evidence="1">Belongs to the IST1 family.</text>
</comment>
<feature type="compositionally biased region" description="Polar residues" evidence="2">
    <location>
        <begin position="359"/>
        <end position="369"/>
    </location>
</feature>
<feature type="compositionally biased region" description="Low complexity" evidence="2">
    <location>
        <begin position="398"/>
        <end position="412"/>
    </location>
</feature>
<feature type="compositionally biased region" description="Low complexity" evidence="2">
    <location>
        <begin position="263"/>
        <end position="275"/>
    </location>
</feature>
<dbReference type="Pfam" id="PF03398">
    <property type="entry name" value="Ist1"/>
    <property type="match status" value="1"/>
</dbReference>
<organism evidence="3 4">
    <name type="scientific">Micractinium conductrix</name>
    <dbReference type="NCBI Taxonomy" id="554055"/>
    <lineage>
        <taxon>Eukaryota</taxon>
        <taxon>Viridiplantae</taxon>
        <taxon>Chlorophyta</taxon>
        <taxon>core chlorophytes</taxon>
        <taxon>Trebouxiophyceae</taxon>
        <taxon>Chlorellales</taxon>
        <taxon>Chlorellaceae</taxon>
        <taxon>Chlorella clade</taxon>
        <taxon>Micractinium</taxon>
    </lineage>
</organism>
<feature type="compositionally biased region" description="Polar residues" evidence="2">
    <location>
        <begin position="328"/>
        <end position="339"/>
    </location>
</feature>
<dbReference type="OrthoDB" id="29853at2759"/>
<reference evidence="3 4" key="1">
    <citation type="journal article" date="2018" name="Plant J.">
        <title>Genome sequences of Chlorella sorokiniana UTEX 1602 and Micractinium conductrix SAG 241.80: implications to maltose excretion by a green alga.</title>
        <authorList>
            <person name="Arriola M.B."/>
            <person name="Velmurugan N."/>
            <person name="Zhang Y."/>
            <person name="Plunkett M.H."/>
            <person name="Hondzo H."/>
            <person name="Barney B.M."/>
        </authorList>
    </citation>
    <scope>NUCLEOTIDE SEQUENCE [LARGE SCALE GENOMIC DNA]</scope>
    <source>
        <strain evidence="3 4">SAG 241.80</strain>
    </source>
</reference>
<dbReference type="PANTHER" id="PTHR12161">
    <property type="entry name" value="IST1 FAMILY MEMBER"/>
    <property type="match status" value="1"/>
</dbReference>
<feature type="compositionally biased region" description="Low complexity" evidence="2">
    <location>
        <begin position="481"/>
        <end position="491"/>
    </location>
</feature>
<dbReference type="STRING" id="554055.A0A2P6VAU1"/>
<feature type="region of interest" description="Disordered" evidence="2">
    <location>
        <begin position="220"/>
        <end position="530"/>
    </location>
</feature>
<sequence>MLFGFSASKCKTQCRLGVGRVRLLRNKKQLAMKSLRKEVAELMRQGKQGNARIRVEAVMREHRMLQAFEILELYLELLAVRAELLGKTKEIPGDMVEAVCSLIYAGERVATDLAEVAQVGKMLTSKYNSPYKDAGFPHEVVSDLTCRKWQVNDDLVTCLAVSAPLPLEKLAFLEDIATEFDVEFDRDATALDMSTGSRPTVIAGPVVYATPEPVHTLAAGGAVTGPPSLAQTWRPPAEAPPPHPAAAAQAGWQGPGAGPPTAPQRVLSGGSVVSRPGGGAPPGLTAQPSAADVQAGSQGWAPPKPDDLDRAGKSFQRHVGATAAWRQTRLSGTSGSSSPDRAASGSGPWAGLGGLPAGTAQSSGTSTPSVGDKPPTPGSSYTDASQAAEAARRYSHMAAEAAQRAEQFAAGQAGRGGSGHPGDDDGQPGSSGGGGGGDGRYVSRTFSEVKRAYDAAPGPPTKAEKTAGEAGPPSAPPAPAAPAATQQATSGDAGADLDLPSVPSVGQAAPPPVQDELDKLTKRFEALKKR</sequence>
<dbReference type="AlphaFoldDB" id="A0A2P6VAU1"/>
<dbReference type="GO" id="GO:0015031">
    <property type="term" value="P:protein transport"/>
    <property type="evidence" value="ECO:0007669"/>
    <property type="project" value="InterPro"/>
</dbReference>
<name>A0A2P6VAU1_9CHLO</name>
<comment type="caution">
    <text evidence="3">The sequence shown here is derived from an EMBL/GenBank/DDBJ whole genome shotgun (WGS) entry which is preliminary data.</text>
</comment>
<dbReference type="FunFam" id="1.20.1260.60:FF:000002">
    <property type="entry name" value="Vacuolar protein sorting-associated protein IST1"/>
    <property type="match status" value="1"/>
</dbReference>
<dbReference type="InterPro" id="IPR005061">
    <property type="entry name" value="Ist1"/>
</dbReference>
<dbReference type="InterPro" id="IPR042277">
    <property type="entry name" value="IST1-like"/>
</dbReference>
<keyword evidence="4" id="KW-1185">Reference proteome</keyword>
<gene>
    <name evidence="3" type="ORF">C2E20_5581</name>
</gene>
<dbReference type="EMBL" id="LHPF02000016">
    <property type="protein sequence ID" value="PSC71204.1"/>
    <property type="molecule type" value="Genomic_DNA"/>
</dbReference>
<dbReference type="Proteomes" id="UP000239649">
    <property type="component" value="Unassembled WGS sequence"/>
</dbReference>
<protein>
    <submittedName>
        <fullName evidence="3">IST1-like protein</fullName>
    </submittedName>
</protein>
<feature type="compositionally biased region" description="Gly residues" evidence="2">
    <location>
        <begin position="429"/>
        <end position="439"/>
    </location>
</feature>
<feature type="compositionally biased region" description="Basic and acidic residues" evidence="2">
    <location>
        <begin position="516"/>
        <end position="530"/>
    </location>
</feature>
<accession>A0A2P6VAU1</accession>
<evidence type="ECO:0000256" key="1">
    <source>
        <dbReference type="ARBA" id="ARBA00005536"/>
    </source>
</evidence>
<dbReference type="PANTHER" id="PTHR12161:SF5">
    <property type="entry name" value="IST1 HOMOLOG"/>
    <property type="match status" value="1"/>
</dbReference>
<evidence type="ECO:0000313" key="4">
    <source>
        <dbReference type="Proteomes" id="UP000239649"/>
    </source>
</evidence>
<evidence type="ECO:0000256" key="2">
    <source>
        <dbReference type="SAM" id="MobiDB-lite"/>
    </source>
</evidence>